<dbReference type="Gene3D" id="3.40.50.12780">
    <property type="entry name" value="N-terminal domain of ligase-like"/>
    <property type="match status" value="1"/>
</dbReference>
<dbReference type="OrthoDB" id="6509636at2759"/>
<dbReference type="InterPro" id="IPR042099">
    <property type="entry name" value="ANL_N_sf"/>
</dbReference>
<evidence type="ECO:0000313" key="5">
    <source>
        <dbReference type="EMBL" id="KZZ90561.1"/>
    </source>
</evidence>
<dbReference type="Pfam" id="PF13193">
    <property type="entry name" value="AMP-binding_C"/>
    <property type="match status" value="1"/>
</dbReference>
<accession>A0A167XWK3</accession>
<feature type="domain" description="AMP-dependent synthetase/ligase" evidence="3">
    <location>
        <begin position="27"/>
        <end position="394"/>
    </location>
</feature>
<dbReference type="InterPro" id="IPR045851">
    <property type="entry name" value="AMP-bd_C_sf"/>
</dbReference>
<dbReference type="AlphaFoldDB" id="A0A167XWK3"/>
<keyword evidence="2 5" id="KW-0436">Ligase</keyword>
<organism evidence="5 6">
    <name type="scientific">Moelleriella libera RCEF 2490</name>
    <dbReference type="NCBI Taxonomy" id="1081109"/>
    <lineage>
        <taxon>Eukaryota</taxon>
        <taxon>Fungi</taxon>
        <taxon>Dikarya</taxon>
        <taxon>Ascomycota</taxon>
        <taxon>Pezizomycotina</taxon>
        <taxon>Sordariomycetes</taxon>
        <taxon>Hypocreomycetidae</taxon>
        <taxon>Hypocreales</taxon>
        <taxon>Clavicipitaceae</taxon>
        <taxon>Moelleriella</taxon>
    </lineage>
</organism>
<evidence type="ECO:0000256" key="2">
    <source>
        <dbReference type="ARBA" id="ARBA00022598"/>
    </source>
</evidence>
<dbReference type="SUPFAM" id="SSF56801">
    <property type="entry name" value="Acetyl-CoA synthetase-like"/>
    <property type="match status" value="1"/>
</dbReference>
<evidence type="ECO:0000259" key="4">
    <source>
        <dbReference type="Pfam" id="PF13193"/>
    </source>
</evidence>
<reference evidence="5 6" key="1">
    <citation type="journal article" date="2016" name="Genome Biol. Evol.">
        <title>Divergent and convergent evolution of fungal pathogenicity.</title>
        <authorList>
            <person name="Shang Y."/>
            <person name="Xiao G."/>
            <person name="Zheng P."/>
            <person name="Cen K."/>
            <person name="Zhan S."/>
            <person name="Wang C."/>
        </authorList>
    </citation>
    <scope>NUCLEOTIDE SEQUENCE [LARGE SCALE GENOMIC DNA]</scope>
    <source>
        <strain evidence="5 6">RCEF 2490</strain>
    </source>
</reference>
<dbReference type="STRING" id="1081109.A0A167XWK3"/>
<proteinExistence type="inferred from homology"/>
<gene>
    <name evidence="5" type="ORF">AAL_07247</name>
</gene>
<dbReference type="InterPro" id="IPR020845">
    <property type="entry name" value="AMP-binding_CS"/>
</dbReference>
<dbReference type="InterPro" id="IPR025110">
    <property type="entry name" value="AMP-bd_C"/>
</dbReference>
<evidence type="ECO:0000256" key="1">
    <source>
        <dbReference type="ARBA" id="ARBA00006432"/>
    </source>
</evidence>
<protein>
    <submittedName>
        <fullName evidence="5">4-coumarate-CoA ligase 2</fullName>
    </submittedName>
</protein>
<dbReference type="PANTHER" id="PTHR24096:SF149">
    <property type="entry name" value="AMP-BINDING DOMAIN-CONTAINING PROTEIN-RELATED"/>
    <property type="match status" value="1"/>
</dbReference>
<dbReference type="Proteomes" id="UP000078544">
    <property type="component" value="Unassembled WGS sequence"/>
</dbReference>
<dbReference type="GO" id="GO:0016405">
    <property type="term" value="F:CoA-ligase activity"/>
    <property type="evidence" value="ECO:0007669"/>
    <property type="project" value="TreeGrafter"/>
</dbReference>
<evidence type="ECO:0000313" key="6">
    <source>
        <dbReference type="Proteomes" id="UP000078544"/>
    </source>
</evidence>
<dbReference type="InterPro" id="IPR000873">
    <property type="entry name" value="AMP-dep_synth/lig_dom"/>
</dbReference>
<comment type="similarity">
    <text evidence="1">Belongs to the ATP-dependent AMP-binding enzyme family.</text>
</comment>
<comment type="caution">
    <text evidence="5">The sequence shown here is derived from an EMBL/GenBank/DDBJ whole genome shotgun (WGS) entry which is preliminary data.</text>
</comment>
<dbReference type="PROSITE" id="PS00455">
    <property type="entry name" value="AMP_BINDING"/>
    <property type="match status" value="1"/>
</dbReference>
<dbReference type="EMBL" id="AZGY01000021">
    <property type="protein sequence ID" value="KZZ90561.1"/>
    <property type="molecule type" value="Genomic_DNA"/>
</dbReference>
<evidence type="ECO:0000259" key="3">
    <source>
        <dbReference type="Pfam" id="PF00501"/>
    </source>
</evidence>
<dbReference type="CDD" id="cd05911">
    <property type="entry name" value="Firefly_Luc_like"/>
    <property type="match status" value="1"/>
</dbReference>
<dbReference type="Pfam" id="PF00501">
    <property type="entry name" value="AMP-binding"/>
    <property type="match status" value="1"/>
</dbReference>
<feature type="domain" description="AMP-binding enzyme C-terminal" evidence="4">
    <location>
        <begin position="452"/>
        <end position="532"/>
    </location>
</feature>
<sequence>MPITSEWKVDIPVLDIWDMYFELPREYPPDHVILVDGDTDRSYNYNDVKQGALAFGKGLKHMFGWTKGDVLAFFSPNCIDTPIVTYGLHWAGGIASPANPTYTVDELARQLADSGATALVTQKPFLKVAAAAARKTGIPADRVILMGDGRDDDTGRHRHWRDITAQGAWFQPKKTALDPKKDLAYLVYSSGTTGLPKGVMLTHFNVVSNAYQSSRIDIKTINWDSDRHLGVLPFFHIYGLSVTLNVTMQTGCRMIVLPKFNIEKACQLIEKHAITFMYVPPPIVLALGKHPVVDKYDMASMRWINSGAAPLGADLVDAVWKRLKVGVKQGYGLSETSPSTHTQLVDEWAKFQGSVGRLLPQVEAKIVDVDGNELPRGEAGEILLKGPNVFGGYWKRPDLDKDTFTEDGWYKTGDVGFACKRGHFYITDRMKELIKYSLTAWDTEGFQVPPAELEAKLLGREDINDVCVIGVWDKEQHTEVPRAYIVVRPGVQETDELARDIVSWLGERVGPPKRLRGGVRFVQEIPKSPSGKILRRVLKDQVKREEGTELKAKL</sequence>
<name>A0A167XWK3_9HYPO</name>
<dbReference type="PANTHER" id="PTHR24096">
    <property type="entry name" value="LONG-CHAIN-FATTY-ACID--COA LIGASE"/>
    <property type="match status" value="1"/>
</dbReference>
<dbReference type="Gene3D" id="3.30.300.30">
    <property type="match status" value="1"/>
</dbReference>
<keyword evidence="6" id="KW-1185">Reference proteome</keyword>